<proteinExistence type="predicted"/>
<gene>
    <name evidence="1" type="ORF">J3U87_04990</name>
</gene>
<dbReference type="RefSeq" id="WP_237381927.1">
    <property type="nucleotide sequence ID" value="NZ_CP071793.1"/>
</dbReference>
<accession>A0A8A4TPB0</accession>
<dbReference type="Gene3D" id="1.50.10.10">
    <property type="match status" value="1"/>
</dbReference>
<sequence>MNKKPRKNFTDSSLARLVEICKLILGDIDVAPNSFTFPSSNPVFFQSIDPTLERGLAGCALVFGETFGRTGDDAYGRVARQLIERAIDLADDLPAAQIGFYNGRTGIFWVAHRLSLLLDDPSLVARAETALDPARIPVRNLEQPGYATGFTSAIPFFLSAPHRDLELAVRLGDRLLDLACREPLGWSWDTHPCCVRHPVGLDGSSGVVMALLDLYAETGFARFRRAAEEGLRYEAQFYDEAMGNWVDLRDPLLLDLLVQARIHGQPIDYQDLRRQQPYGGNFNDSWLFGASGICLVRMRAAAILNRTDLLEPVRPIILRDLAHLEDAEHPSLTLAREWGGILEVVLAAAELLDEPTWVGRVHRAVDRHVAASMSRPSDSPHATTELMYGLAGVGYCLLRLGDSDVPSILMPGTAPKPPQTPRATDAFAVDRDGFFEATRTAFRRLGIDEEPNPPENPSQAHAQLCRRVHAEPDRQRRTLLEDAFLLERSRWSLWAAMTDFTASYARMTPLLDPEDIDWEGAELYLAPGVKVVERQFDWDDWADSDAQPPARVNYQLLFPYGNRICRAPLSREQALFLLAFERPARWSSELFAGCGSTRSFDAFRNLAVAMYRRRLLALNRHRDLADYVESFAVVTSERNSYQTYGHYEALVRKNAGRIHRDLELDDRTLSHFQLERLVLQLTENLRKLHAFHFFEPLIDAFQAAGDFETKCERAREIAAWVGYGFFKNEDYFVSHF</sequence>
<dbReference type="InterPro" id="IPR007822">
    <property type="entry name" value="LANC-like"/>
</dbReference>
<dbReference type="KEGG" id="scor:J3U87_04990"/>
<protein>
    <submittedName>
        <fullName evidence="1">Uncharacterized protein</fullName>
    </submittedName>
</protein>
<dbReference type="EMBL" id="CP071793">
    <property type="protein sequence ID" value="QTD51806.1"/>
    <property type="molecule type" value="Genomic_DNA"/>
</dbReference>
<dbReference type="SMART" id="SM01260">
    <property type="entry name" value="LANC_like"/>
    <property type="match status" value="1"/>
</dbReference>
<keyword evidence="2" id="KW-1185">Reference proteome</keyword>
<evidence type="ECO:0000313" key="2">
    <source>
        <dbReference type="Proteomes" id="UP000663929"/>
    </source>
</evidence>
<evidence type="ECO:0000313" key="1">
    <source>
        <dbReference type="EMBL" id="QTD51806.1"/>
    </source>
</evidence>
<dbReference type="GO" id="GO:0005975">
    <property type="term" value="P:carbohydrate metabolic process"/>
    <property type="evidence" value="ECO:0007669"/>
    <property type="project" value="InterPro"/>
</dbReference>
<dbReference type="SUPFAM" id="SSF158745">
    <property type="entry name" value="LanC-like"/>
    <property type="match status" value="1"/>
</dbReference>
<dbReference type="PRINTS" id="PR01950">
    <property type="entry name" value="LANCSUPER"/>
</dbReference>
<dbReference type="InterPro" id="IPR012341">
    <property type="entry name" value="6hp_glycosidase-like_sf"/>
</dbReference>
<reference evidence="1" key="1">
    <citation type="submission" date="2021-03" db="EMBL/GenBank/DDBJ databases">
        <title>Acanthopleuribacteraceae sp. M133.</title>
        <authorList>
            <person name="Wang G."/>
        </authorList>
    </citation>
    <scope>NUCLEOTIDE SEQUENCE</scope>
    <source>
        <strain evidence="1">M133</strain>
    </source>
</reference>
<dbReference type="Proteomes" id="UP000663929">
    <property type="component" value="Chromosome"/>
</dbReference>
<dbReference type="AlphaFoldDB" id="A0A8A4TPB0"/>
<dbReference type="GO" id="GO:0031179">
    <property type="term" value="P:peptide modification"/>
    <property type="evidence" value="ECO:0007669"/>
    <property type="project" value="InterPro"/>
</dbReference>
<name>A0A8A4TPB0_SULCO</name>
<organism evidence="1 2">
    <name type="scientific">Sulfidibacter corallicola</name>
    <dbReference type="NCBI Taxonomy" id="2818388"/>
    <lineage>
        <taxon>Bacteria</taxon>
        <taxon>Pseudomonadati</taxon>
        <taxon>Acidobacteriota</taxon>
        <taxon>Holophagae</taxon>
        <taxon>Acanthopleuribacterales</taxon>
        <taxon>Acanthopleuribacteraceae</taxon>
        <taxon>Sulfidibacter</taxon>
    </lineage>
</organism>
<dbReference type="Pfam" id="PF05147">
    <property type="entry name" value="LANC_like"/>
    <property type="match status" value="1"/>
</dbReference>